<dbReference type="Gene3D" id="3.30.420.40">
    <property type="match status" value="2"/>
</dbReference>
<name>A0ABP8ULV4_9ACTN</name>
<dbReference type="SUPFAM" id="SSF46785">
    <property type="entry name" value="Winged helix' DNA-binding domain"/>
    <property type="match status" value="1"/>
</dbReference>
<evidence type="ECO:0000313" key="3">
    <source>
        <dbReference type="Proteomes" id="UP001501442"/>
    </source>
</evidence>
<evidence type="ECO:0000256" key="1">
    <source>
        <dbReference type="ARBA" id="ARBA00006479"/>
    </source>
</evidence>
<protein>
    <submittedName>
        <fullName evidence="2">ROK family transcriptional regulator</fullName>
    </submittedName>
</protein>
<accession>A0ABP8ULV4</accession>
<dbReference type="InterPro" id="IPR000600">
    <property type="entry name" value="ROK"/>
</dbReference>
<dbReference type="EMBL" id="BAABHK010000014">
    <property type="protein sequence ID" value="GAA4634676.1"/>
    <property type="molecule type" value="Genomic_DNA"/>
</dbReference>
<dbReference type="PANTHER" id="PTHR18964">
    <property type="entry name" value="ROK (REPRESSOR, ORF, KINASE) FAMILY"/>
    <property type="match status" value="1"/>
</dbReference>
<comment type="similarity">
    <text evidence="1">Belongs to the ROK (NagC/XylR) family.</text>
</comment>
<dbReference type="SUPFAM" id="SSF53067">
    <property type="entry name" value="Actin-like ATPase domain"/>
    <property type="match status" value="1"/>
</dbReference>
<dbReference type="RefSeq" id="WP_345437650.1">
    <property type="nucleotide sequence ID" value="NZ_BAABHK010000014.1"/>
</dbReference>
<organism evidence="2 3">
    <name type="scientific">Actinoallomurus vinaceus</name>
    <dbReference type="NCBI Taxonomy" id="1080074"/>
    <lineage>
        <taxon>Bacteria</taxon>
        <taxon>Bacillati</taxon>
        <taxon>Actinomycetota</taxon>
        <taxon>Actinomycetes</taxon>
        <taxon>Streptosporangiales</taxon>
        <taxon>Thermomonosporaceae</taxon>
        <taxon>Actinoallomurus</taxon>
    </lineage>
</organism>
<dbReference type="Gene3D" id="1.10.10.10">
    <property type="entry name" value="Winged helix-like DNA-binding domain superfamily/Winged helix DNA-binding domain"/>
    <property type="match status" value="1"/>
</dbReference>
<evidence type="ECO:0000313" key="2">
    <source>
        <dbReference type="EMBL" id="GAA4634676.1"/>
    </source>
</evidence>
<dbReference type="InterPro" id="IPR043129">
    <property type="entry name" value="ATPase_NBD"/>
</dbReference>
<proteinExistence type="inferred from homology"/>
<comment type="caution">
    <text evidence="2">The sequence shown here is derived from an EMBL/GenBank/DDBJ whole genome shotgun (WGS) entry which is preliminary data.</text>
</comment>
<gene>
    <name evidence="2" type="ORF">GCM10023196_077120</name>
</gene>
<reference evidence="3" key="1">
    <citation type="journal article" date="2019" name="Int. J. Syst. Evol. Microbiol.">
        <title>The Global Catalogue of Microorganisms (GCM) 10K type strain sequencing project: providing services to taxonomists for standard genome sequencing and annotation.</title>
        <authorList>
            <consortium name="The Broad Institute Genomics Platform"/>
            <consortium name="The Broad Institute Genome Sequencing Center for Infectious Disease"/>
            <person name="Wu L."/>
            <person name="Ma J."/>
        </authorList>
    </citation>
    <scope>NUCLEOTIDE SEQUENCE [LARGE SCALE GENOMIC DNA]</scope>
    <source>
        <strain evidence="3">JCM 17939</strain>
    </source>
</reference>
<dbReference type="Proteomes" id="UP001501442">
    <property type="component" value="Unassembled WGS sequence"/>
</dbReference>
<keyword evidence="3" id="KW-1185">Reference proteome</keyword>
<sequence>MRAVTGATTSGELRLHNLLRLLRAAHDRGGEATRSELTRDLGLARGTAAVLVADLAEARLAQERPAPQRTRGRPTAMLGPHPEGPLALAVDLREDAWTIATAEIGGGLTVREEQPHPGNPPEAVLGDLAAAIGRYLAELGPRIVGVGVALPGPIRDGRVVDIPHLSWRDVPAVEMLSVGAPPVSLGNDAALAGLAEARRGGLRGIPVGLHLHVDFDLGGALLVDGNPLQGARGTTGEFGHMPLGGSTLRCDCGAVGCWALQVGATALLRATGTPVEPGHARAGARRVLAQADEGEPRCVAALEEVARAFGAGTAALVNALDPGRVTLSGVGARIHDQATGMFATAYRDGLMTFRREQPPPVLPAALGADATVVGAAELAFDVFLTAAGLTAWQSAH</sequence>
<dbReference type="Pfam" id="PF00480">
    <property type="entry name" value="ROK"/>
    <property type="match status" value="1"/>
</dbReference>
<dbReference type="InterPro" id="IPR036390">
    <property type="entry name" value="WH_DNA-bd_sf"/>
</dbReference>
<dbReference type="PANTHER" id="PTHR18964:SF149">
    <property type="entry name" value="BIFUNCTIONAL UDP-N-ACETYLGLUCOSAMINE 2-EPIMERASE_N-ACETYLMANNOSAMINE KINASE"/>
    <property type="match status" value="1"/>
</dbReference>
<dbReference type="InterPro" id="IPR036388">
    <property type="entry name" value="WH-like_DNA-bd_sf"/>
</dbReference>